<dbReference type="RefSeq" id="WP_192509494.1">
    <property type="nucleotide sequence ID" value="NZ_AQGV01000015.1"/>
</dbReference>
<feature type="transmembrane region" description="Helical" evidence="1">
    <location>
        <begin position="30"/>
        <end position="49"/>
    </location>
</feature>
<keyword evidence="3" id="KW-1185">Reference proteome</keyword>
<organism evidence="2 3">
    <name type="scientific">Pseudoalteromonas aurantia 208</name>
    <dbReference type="NCBI Taxonomy" id="1314867"/>
    <lineage>
        <taxon>Bacteria</taxon>
        <taxon>Pseudomonadati</taxon>
        <taxon>Pseudomonadota</taxon>
        <taxon>Gammaproteobacteria</taxon>
        <taxon>Alteromonadales</taxon>
        <taxon>Pseudoalteromonadaceae</taxon>
        <taxon>Pseudoalteromonas</taxon>
    </lineage>
</organism>
<keyword evidence="1" id="KW-0812">Transmembrane</keyword>
<evidence type="ECO:0000313" key="2">
    <source>
        <dbReference type="EMBL" id="MBE0370369.1"/>
    </source>
</evidence>
<keyword evidence="1" id="KW-1133">Transmembrane helix</keyword>
<sequence length="95" mass="11026">MIDKKSEHWKAQHWFFRISALGTASRKAQIRIELVLLGLVILETIMSYFDPIHTPVALILMYSLYSHVVFIRYGDKNHAWDTQNTRHVKSSKAVG</sequence>
<evidence type="ECO:0000313" key="3">
    <source>
        <dbReference type="Proteomes" id="UP000615755"/>
    </source>
</evidence>
<evidence type="ECO:0000256" key="1">
    <source>
        <dbReference type="SAM" id="Phobius"/>
    </source>
</evidence>
<name>A0ABR9EIV9_9GAMM</name>
<reference evidence="2 3" key="1">
    <citation type="submission" date="2015-03" db="EMBL/GenBank/DDBJ databases">
        <title>Genome sequence of Pseudoalteromonas aurantia.</title>
        <authorList>
            <person name="Xie B.-B."/>
            <person name="Rong J.-C."/>
            <person name="Qin Q.-L."/>
            <person name="Zhang Y.-Z."/>
        </authorList>
    </citation>
    <scope>NUCLEOTIDE SEQUENCE [LARGE SCALE GENOMIC DNA]</scope>
    <source>
        <strain evidence="2 3">208</strain>
    </source>
</reference>
<proteinExistence type="predicted"/>
<protein>
    <submittedName>
        <fullName evidence="2">Uncharacterized protein</fullName>
    </submittedName>
</protein>
<feature type="transmembrane region" description="Helical" evidence="1">
    <location>
        <begin position="55"/>
        <end position="73"/>
    </location>
</feature>
<comment type="caution">
    <text evidence="2">The sequence shown here is derived from an EMBL/GenBank/DDBJ whole genome shotgun (WGS) entry which is preliminary data.</text>
</comment>
<gene>
    <name evidence="2" type="ORF">PAUR_b0391</name>
</gene>
<accession>A0ABR9EIV9</accession>
<dbReference type="EMBL" id="AQGV01000015">
    <property type="protein sequence ID" value="MBE0370369.1"/>
    <property type="molecule type" value="Genomic_DNA"/>
</dbReference>
<dbReference type="Proteomes" id="UP000615755">
    <property type="component" value="Unassembled WGS sequence"/>
</dbReference>
<keyword evidence="1" id="KW-0472">Membrane</keyword>